<dbReference type="Pfam" id="PF08402">
    <property type="entry name" value="TOBE_2"/>
    <property type="match status" value="1"/>
</dbReference>
<protein>
    <submittedName>
        <fullName evidence="5">ATP-binding cassette domain-containing protein</fullName>
    </submittedName>
</protein>
<dbReference type="EMBL" id="BAAAFI010000028">
    <property type="protein sequence ID" value="GAA0879664.1"/>
    <property type="molecule type" value="Genomic_DNA"/>
</dbReference>
<dbReference type="InterPro" id="IPR017871">
    <property type="entry name" value="ABC_transporter-like_CS"/>
</dbReference>
<comment type="caution">
    <text evidence="5">The sequence shown here is derived from an EMBL/GenBank/DDBJ whole genome shotgun (WGS) entry which is preliminary data.</text>
</comment>
<dbReference type="Pfam" id="PF00005">
    <property type="entry name" value="ABC_tran"/>
    <property type="match status" value="1"/>
</dbReference>
<evidence type="ECO:0000256" key="2">
    <source>
        <dbReference type="ARBA" id="ARBA00022741"/>
    </source>
</evidence>
<sequence length="319" mass="36456">MSYFSLRQVSKSYESQTALHEFSLELAKGEFLSIVGESGSGKSTLLRIAAGLMTQSSGEVWLGDQQIQNPKQKLVAGYDEIKLIHQDYHLFPNATVEENISRPLMNYDPEYKKLRVKSLLEQLGLEKYKDRLPRQLSGGQQQKVAIAQALAVEPEVLLLDEPFSHLDTIQKHKLIFELKEVLRESGTTVIFVTHDLDDALRLTDSVLILQKGKVIQKGNSRALCEHPKTRYVARLFSPINLIPDRLDNYIRPADVRLRTKGELLGHVIDQRFLVHYNSLLIRLRNGGQVWEVDDPARKYEIGDRVYLHFDEEKVLVLKG</sequence>
<dbReference type="GO" id="GO:0005524">
    <property type="term" value="F:ATP binding"/>
    <property type="evidence" value="ECO:0007669"/>
    <property type="project" value="UniProtKB-KW"/>
</dbReference>
<proteinExistence type="predicted"/>
<dbReference type="InterPro" id="IPR050093">
    <property type="entry name" value="ABC_SmlMolc_Importer"/>
</dbReference>
<dbReference type="RefSeq" id="WP_343852315.1">
    <property type="nucleotide sequence ID" value="NZ_BAAAFI010000028.1"/>
</dbReference>
<dbReference type="PANTHER" id="PTHR42781:SF4">
    <property type="entry name" value="SPERMIDINE_PUTRESCINE IMPORT ATP-BINDING PROTEIN POTA"/>
    <property type="match status" value="1"/>
</dbReference>
<dbReference type="PROSITE" id="PS50893">
    <property type="entry name" value="ABC_TRANSPORTER_2"/>
    <property type="match status" value="1"/>
</dbReference>
<accession>A0ABN1N270</accession>
<organism evidence="5 6">
    <name type="scientific">Algoriphagus jejuensis</name>
    <dbReference type="NCBI Taxonomy" id="419934"/>
    <lineage>
        <taxon>Bacteria</taxon>
        <taxon>Pseudomonadati</taxon>
        <taxon>Bacteroidota</taxon>
        <taxon>Cytophagia</taxon>
        <taxon>Cytophagales</taxon>
        <taxon>Cyclobacteriaceae</taxon>
        <taxon>Algoriphagus</taxon>
    </lineage>
</organism>
<dbReference type="PROSITE" id="PS00211">
    <property type="entry name" value="ABC_TRANSPORTER_1"/>
    <property type="match status" value="1"/>
</dbReference>
<dbReference type="InterPro" id="IPR003439">
    <property type="entry name" value="ABC_transporter-like_ATP-bd"/>
</dbReference>
<dbReference type="Gene3D" id="3.40.50.300">
    <property type="entry name" value="P-loop containing nucleotide triphosphate hydrolases"/>
    <property type="match status" value="1"/>
</dbReference>
<dbReference type="InterPro" id="IPR008995">
    <property type="entry name" value="Mo/tungstate-bd_C_term_dom"/>
</dbReference>
<dbReference type="InterPro" id="IPR013611">
    <property type="entry name" value="Transp-assoc_OB_typ2"/>
</dbReference>
<keyword evidence="3 5" id="KW-0067">ATP-binding</keyword>
<dbReference type="SMART" id="SM00382">
    <property type="entry name" value="AAA"/>
    <property type="match status" value="1"/>
</dbReference>
<evidence type="ECO:0000256" key="3">
    <source>
        <dbReference type="ARBA" id="ARBA00022840"/>
    </source>
</evidence>
<dbReference type="SUPFAM" id="SSF52540">
    <property type="entry name" value="P-loop containing nucleoside triphosphate hydrolases"/>
    <property type="match status" value="1"/>
</dbReference>
<name>A0ABN1N270_9BACT</name>
<dbReference type="InterPro" id="IPR003593">
    <property type="entry name" value="AAA+_ATPase"/>
</dbReference>
<evidence type="ECO:0000313" key="6">
    <source>
        <dbReference type="Proteomes" id="UP001500469"/>
    </source>
</evidence>
<evidence type="ECO:0000259" key="4">
    <source>
        <dbReference type="PROSITE" id="PS50893"/>
    </source>
</evidence>
<evidence type="ECO:0000256" key="1">
    <source>
        <dbReference type="ARBA" id="ARBA00022448"/>
    </source>
</evidence>
<keyword evidence="6" id="KW-1185">Reference proteome</keyword>
<reference evidence="5 6" key="1">
    <citation type="journal article" date="2019" name="Int. J. Syst. Evol. Microbiol.">
        <title>The Global Catalogue of Microorganisms (GCM) 10K type strain sequencing project: providing services to taxonomists for standard genome sequencing and annotation.</title>
        <authorList>
            <consortium name="The Broad Institute Genomics Platform"/>
            <consortium name="The Broad Institute Genome Sequencing Center for Infectious Disease"/>
            <person name="Wu L."/>
            <person name="Ma J."/>
        </authorList>
    </citation>
    <scope>NUCLEOTIDE SEQUENCE [LARGE SCALE GENOMIC DNA]</scope>
    <source>
        <strain evidence="5 6">JCM 16112</strain>
    </source>
</reference>
<keyword evidence="1" id="KW-0813">Transport</keyword>
<dbReference type="InterPro" id="IPR027417">
    <property type="entry name" value="P-loop_NTPase"/>
</dbReference>
<dbReference type="PANTHER" id="PTHR42781">
    <property type="entry name" value="SPERMIDINE/PUTRESCINE IMPORT ATP-BINDING PROTEIN POTA"/>
    <property type="match status" value="1"/>
</dbReference>
<feature type="domain" description="ABC transporter" evidence="4">
    <location>
        <begin position="4"/>
        <end position="236"/>
    </location>
</feature>
<gene>
    <name evidence="5" type="ORF">GCM10009119_26330</name>
</gene>
<dbReference type="SUPFAM" id="SSF50331">
    <property type="entry name" value="MOP-like"/>
    <property type="match status" value="1"/>
</dbReference>
<keyword evidence="2" id="KW-0547">Nucleotide-binding</keyword>
<evidence type="ECO:0000313" key="5">
    <source>
        <dbReference type="EMBL" id="GAA0879664.1"/>
    </source>
</evidence>
<dbReference type="Proteomes" id="UP001500469">
    <property type="component" value="Unassembled WGS sequence"/>
</dbReference>